<dbReference type="RefSeq" id="WP_248941681.1">
    <property type="nucleotide sequence ID" value="NZ_JAKIKS010000081.1"/>
</dbReference>
<evidence type="ECO:0000313" key="1">
    <source>
        <dbReference type="EMBL" id="MCL1126291.1"/>
    </source>
</evidence>
<organism evidence="1 2">
    <name type="scientific">Shewanella surugensis</name>
    <dbReference type="NCBI Taxonomy" id="212020"/>
    <lineage>
        <taxon>Bacteria</taxon>
        <taxon>Pseudomonadati</taxon>
        <taxon>Pseudomonadota</taxon>
        <taxon>Gammaproteobacteria</taxon>
        <taxon>Alteromonadales</taxon>
        <taxon>Shewanellaceae</taxon>
        <taxon>Shewanella</taxon>
    </lineage>
</organism>
<evidence type="ECO:0000313" key="2">
    <source>
        <dbReference type="Proteomes" id="UP001203423"/>
    </source>
</evidence>
<accession>A0ABT0LGJ4</accession>
<sequence length="384" mass="43519">MGTNTQSYHLFSWKNTQKTAIALFYSLITIGPQALATPAPKVLSEPAEKQSFTPAELTLPKDTQYDWIQLSSLEMLKGTLNNLYEETVEFKSKEFGTLSIDWDDVLQLHTSHIVSVGLEDLTTQTGQLTLINNQIDINHLQYPKNEVMTIITGNDSESNYWSTKVTLGADFYSGNTDQIDYSAIAYTRRRTTESRFNLTYLGSYSRTDGVATINNHRLNSNFDWFISRHFYLRPVFGEVYKDPFLNYDYKITLGSGVGYNLIDTSTTEWKVSGGPAYVYTRFDEVESGEEQYNSSPAIVVETDFDTKLTNNIDFNALYRIQYGSDDAGGYTHHVLTGFSIELTESFDLDLSFVWDRVSQPQADSDGEMPKKDDFQFIVGLGISM</sequence>
<keyword evidence="2" id="KW-1185">Reference proteome</keyword>
<reference evidence="1 2" key="1">
    <citation type="submission" date="2022-01" db="EMBL/GenBank/DDBJ databases">
        <title>Whole genome-based taxonomy of the Shewanellaceae.</title>
        <authorList>
            <person name="Martin-Rodriguez A.J."/>
        </authorList>
    </citation>
    <scope>NUCLEOTIDE SEQUENCE [LARGE SCALE GENOMIC DNA]</scope>
    <source>
        <strain evidence="1 2">DSM 17177</strain>
    </source>
</reference>
<gene>
    <name evidence="1" type="ORF">L2764_17840</name>
</gene>
<proteinExistence type="predicted"/>
<dbReference type="Proteomes" id="UP001203423">
    <property type="component" value="Unassembled WGS sequence"/>
</dbReference>
<name>A0ABT0LGJ4_9GAMM</name>
<dbReference type="InterPro" id="IPR007433">
    <property type="entry name" value="DUF481"/>
</dbReference>
<dbReference type="Pfam" id="PF04338">
    <property type="entry name" value="DUF481"/>
    <property type="match status" value="1"/>
</dbReference>
<comment type="caution">
    <text evidence="1">The sequence shown here is derived from an EMBL/GenBank/DDBJ whole genome shotgun (WGS) entry which is preliminary data.</text>
</comment>
<dbReference type="EMBL" id="JAKIKS010000081">
    <property type="protein sequence ID" value="MCL1126291.1"/>
    <property type="molecule type" value="Genomic_DNA"/>
</dbReference>
<protein>
    <submittedName>
        <fullName evidence="1">DUF481 domain-containing protein</fullName>
    </submittedName>
</protein>